<sequence>MISITHLPIVLRELEVVGITDVAPRLRRISLGGPQLGVFQSAEGVQPAFSSPGPDDHIKLFFADPRSGILTLPVQETSRLRWPRSPRALSREYTPRAFDPGSDTLELDFVGHDGGVAAQWAYGAGVGDRIHIAGPKASMAIPQAKRVLLFGDETAIPAIFNWCRMRPADVAIMAFVFSSDEAMHGLLPSDEGVEVSWLRKPLIEPEAFVDLLLSVHLSDEDFVWCGSEKASADALRRALGRPDFPTVSSDICNYWTKTPARDP</sequence>
<protein>
    <submittedName>
        <fullName evidence="3">Siderophore-interacting protein</fullName>
    </submittedName>
</protein>
<dbReference type="CDD" id="cd06193">
    <property type="entry name" value="siderophore_interacting"/>
    <property type="match status" value="1"/>
</dbReference>
<dbReference type="EMBL" id="WHSC02000005">
    <property type="protein sequence ID" value="MDO6121780.1"/>
    <property type="molecule type" value="Genomic_DNA"/>
</dbReference>
<dbReference type="PANTHER" id="PTHR30157:SF0">
    <property type="entry name" value="NADPH-DEPENDENT FERRIC-CHELATE REDUCTASE"/>
    <property type="match status" value="1"/>
</dbReference>
<evidence type="ECO:0000256" key="1">
    <source>
        <dbReference type="ARBA" id="ARBA00035644"/>
    </source>
</evidence>
<dbReference type="RefSeq" id="WP_244762322.1">
    <property type="nucleotide sequence ID" value="NZ_JALJCJ010000005.1"/>
</dbReference>
<reference evidence="3" key="1">
    <citation type="submission" date="2022-04" db="EMBL/GenBank/DDBJ databases">
        <title>Shinella lacus sp. nov., a novel member of the genus Shinella from water.</title>
        <authorList>
            <person name="Deng Y."/>
        </authorList>
    </citation>
    <scope>NUCLEOTIDE SEQUENCE</scope>
    <source>
        <strain evidence="3">JCM 31239</strain>
    </source>
</reference>
<dbReference type="InterPro" id="IPR013113">
    <property type="entry name" value="SIP_FAD-bd"/>
</dbReference>
<feature type="domain" description="FAD-binding FR-type" evidence="2">
    <location>
        <begin position="9"/>
        <end position="142"/>
    </location>
</feature>
<comment type="similarity">
    <text evidence="1">Belongs to the SIP oxidoreductase family.</text>
</comment>
<dbReference type="InterPro" id="IPR039261">
    <property type="entry name" value="FNR_nucleotide-bd"/>
</dbReference>
<proteinExistence type="inferred from homology"/>
<dbReference type="Pfam" id="PF04954">
    <property type="entry name" value="SIP"/>
    <property type="match status" value="1"/>
</dbReference>
<dbReference type="InterPro" id="IPR039374">
    <property type="entry name" value="SIP_fam"/>
</dbReference>
<dbReference type="InterPro" id="IPR017927">
    <property type="entry name" value="FAD-bd_FR_type"/>
</dbReference>
<evidence type="ECO:0000313" key="3">
    <source>
        <dbReference type="EMBL" id="MDO6121780.1"/>
    </source>
</evidence>
<dbReference type="PANTHER" id="PTHR30157">
    <property type="entry name" value="FERRIC REDUCTASE, NADPH-DEPENDENT"/>
    <property type="match status" value="1"/>
</dbReference>
<evidence type="ECO:0000313" key="4">
    <source>
        <dbReference type="Proteomes" id="UP001177080"/>
    </source>
</evidence>
<dbReference type="Pfam" id="PF08021">
    <property type="entry name" value="FAD_binding_9"/>
    <property type="match status" value="1"/>
</dbReference>
<keyword evidence="4" id="KW-1185">Reference proteome</keyword>
<gene>
    <name evidence="3" type="ORF">GB928_011360</name>
</gene>
<organism evidence="3 4">
    <name type="scientific">Shinella curvata</name>
    <dbReference type="NCBI Taxonomy" id="1817964"/>
    <lineage>
        <taxon>Bacteria</taxon>
        <taxon>Pseudomonadati</taxon>
        <taxon>Pseudomonadota</taxon>
        <taxon>Alphaproteobacteria</taxon>
        <taxon>Hyphomicrobiales</taxon>
        <taxon>Rhizobiaceae</taxon>
        <taxon>Shinella</taxon>
    </lineage>
</organism>
<dbReference type="PROSITE" id="PS51384">
    <property type="entry name" value="FAD_FR"/>
    <property type="match status" value="1"/>
</dbReference>
<dbReference type="SUPFAM" id="SSF63380">
    <property type="entry name" value="Riboflavin synthase domain-like"/>
    <property type="match status" value="1"/>
</dbReference>
<dbReference type="InterPro" id="IPR007037">
    <property type="entry name" value="SIP_rossman_dom"/>
</dbReference>
<accession>A0ABT8XDF8</accession>
<dbReference type="Gene3D" id="2.40.30.10">
    <property type="entry name" value="Translation factors"/>
    <property type="match status" value="1"/>
</dbReference>
<evidence type="ECO:0000259" key="2">
    <source>
        <dbReference type="PROSITE" id="PS51384"/>
    </source>
</evidence>
<dbReference type="Gene3D" id="3.40.50.80">
    <property type="entry name" value="Nucleotide-binding domain of ferredoxin-NADP reductase (FNR) module"/>
    <property type="match status" value="1"/>
</dbReference>
<dbReference type="InterPro" id="IPR017938">
    <property type="entry name" value="Riboflavin_synthase-like_b-brl"/>
</dbReference>
<name>A0ABT8XDF8_9HYPH</name>
<comment type="caution">
    <text evidence="3">The sequence shown here is derived from an EMBL/GenBank/DDBJ whole genome shotgun (WGS) entry which is preliminary data.</text>
</comment>
<dbReference type="Proteomes" id="UP001177080">
    <property type="component" value="Unassembled WGS sequence"/>
</dbReference>